<dbReference type="Proteomes" id="UP000008370">
    <property type="component" value="Unassembled WGS sequence"/>
</dbReference>
<dbReference type="EMBL" id="JH930470">
    <property type="protein sequence ID" value="EKM58615.1"/>
    <property type="molecule type" value="Genomic_DNA"/>
</dbReference>
<dbReference type="AlphaFoldDB" id="K5WH08"/>
<name>K5WH08_PHACS</name>
<dbReference type="Gene3D" id="3.30.429.10">
    <property type="entry name" value="Macrophage Migration Inhibitory Factor"/>
    <property type="match status" value="1"/>
</dbReference>
<organism evidence="2 3">
    <name type="scientific">Phanerochaete carnosa (strain HHB-10118-sp)</name>
    <name type="common">White-rot fungus</name>
    <name type="synonym">Peniophora carnosa</name>
    <dbReference type="NCBI Taxonomy" id="650164"/>
    <lineage>
        <taxon>Eukaryota</taxon>
        <taxon>Fungi</taxon>
        <taxon>Dikarya</taxon>
        <taxon>Basidiomycota</taxon>
        <taxon>Agaricomycotina</taxon>
        <taxon>Agaricomycetes</taxon>
        <taxon>Polyporales</taxon>
        <taxon>Phanerochaetaceae</taxon>
        <taxon>Phanerochaete</taxon>
    </lineage>
</organism>
<evidence type="ECO:0008006" key="4">
    <source>
        <dbReference type="Google" id="ProtNLM"/>
    </source>
</evidence>
<proteinExistence type="inferred from homology"/>
<dbReference type="InterPro" id="IPR001398">
    <property type="entry name" value="Macrophage_inhib_fac"/>
</dbReference>
<dbReference type="KEGG" id="pco:PHACADRAFT_207427"/>
<dbReference type="GeneID" id="18912603"/>
<evidence type="ECO:0000313" key="2">
    <source>
        <dbReference type="EMBL" id="EKM58615.1"/>
    </source>
</evidence>
<gene>
    <name evidence="2" type="ORF">PHACADRAFT_207427</name>
</gene>
<accession>K5WH08</accession>
<dbReference type="InterPro" id="IPR014347">
    <property type="entry name" value="Tautomerase/MIF_sf"/>
</dbReference>
<comment type="similarity">
    <text evidence="1">Belongs to the MIF family.</text>
</comment>
<protein>
    <recommendedName>
        <fullName evidence="4">Tautomerase cis-CaaD-like domain-containing protein</fullName>
    </recommendedName>
</protein>
<dbReference type="OrthoDB" id="255819at2759"/>
<keyword evidence="3" id="KW-1185">Reference proteome</keyword>
<evidence type="ECO:0000313" key="3">
    <source>
        <dbReference type="Proteomes" id="UP000008370"/>
    </source>
</evidence>
<dbReference type="HOGENOM" id="CLU_129906_1_0_1"/>
<evidence type="ECO:0000256" key="1">
    <source>
        <dbReference type="ARBA" id="ARBA00005851"/>
    </source>
</evidence>
<dbReference type="STRING" id="650164.K5WH08"/>
<dbReference type="RefSeq" id="XP_007393920.1">
    <property type="nucleotide sequence ID" value="XM_007393858.1"/>
</dbReference>
<sequence>MPSLEIRANVKLDDPKKFIEEFSTFAAETLTRPLHCIVVSYTYNEHMAWDGKFDPCFLLDVLILDSIKVPEDVNEQYSKAFFQFIDP</sequence>
<reference evidence="2 3" key="1">
    <citation type="journal article" date="2012" name="BMC Genomics">
        <title>Comparative genomics of the white-rot fungi, Phanerochaete carnosa and P. chrysosporium, to elucidate the genetic basis of the distinct wood types they colonize.</title>
        <authorList>
            <person name="Suzuki H."/>
            <person name="MacDonald J."/>
            <person name="Syed K."/>
            <person name="Salamov A."/>
            <person name="Hori C."/>
            <person name="Aerts A."/>
            <person name="Henrissat B."/>
            <person name="Wiebenga A."/>
            <person name="vanKuyk P.A."/>
            <person name="Barry K."/>
            <person name="Lindquist E."/>
            <person name="LaButti K."/>
            <person name="Lapidus A."/>
            <person name="Lucas S."/>
            <person name="Coutinho P."/>
            <person name="Gong Y."/>
            <person name="Samejima M."/>
            <person name="Mahadevan R."/>
            <person name="Abou-Zaid M."/>
            <person name="de Vries R.P."/>
            <person name="Igarashi K."/>
            <person name="Yadav J.S."/>
            <person name="Grigoriev I.V."/>
            <person name="Master E.R."/>
        </authorList>
    </citation>
    <scope>NUCLEOTIDE SEQUENCE [LARGE SCALE GENOMIC DNA]</scope>
    <source>
        <strain evidence="2 3">HHB-10118-sp</strain>
    </source>
</reference>
<dbReference type="SUPFAM" id="SSF55331">
    <property type="entry name" value="Tautomerase/MIF"/>
    <property type="match status" value="1"/>
</dbReference>
<dbReference type="Pfam" id="PF01187">
    <property type="entry name" value="MIF"/>
    <property type="match status" value="1"/>
</dbReference>
<dbReference type="InParanoid" id="K5WH08"/>